<comment type="subcellular location">
    <subcellularLocation>
        <location evidence="1">Membrane</location>
        <topology evidence="1">Multi-pass membrane protein</topology>
    </subcellularLocation>
</comment>
<evidence type="ECO:0000256" key="6">
    <source>
        <dbReference type="ARBA" id="ARBA00023136"/>
    </source>
</evidence>
<reference evidence="9 10" key="1">
    <citation type="submission" date="2018-05" db="EMBL/GenBank/DDBJ databases">
        <title>Novel Campyloabacter and Helicobacter Species and Strains.</title>
        <authorList>
            <person name="Mannion A.J."/>
            <person name="Shen Z."/>
            <person name="Fox J.G."/>
        </authorList>
    </citation>
    <scope>NUCLEOTIDE SEQUENCE [LARGE SCALE GENOMIC DNA]</scope>
    <source>
        <strain evidence="10">MIT17-664</strain>
    </source>
</reference>
<organism evidence="9 10">
    <name type="scientific">Campylobacter estrildidarum</name>
    <dbReference type="NCBI Taxonomy" id="2510189"/>
    <lineage>
        <taxon>Bacteria</taxon>
        <taxon>Pseudomonadati</taxon>
        <taxon>Campylobacterota</taxon>
        <taxon>Epsilonproteobacteria</taxon>
        <taxon>Campylobacterales</taxon>
        <taxon>Campylobacteraceae</taxon>
        <taxon>Campylobacter</taxon>
    </lineage>
</organism>
<dbReference type="AlphaFoldDB" id="A0A4U7BJU6"/>
<feature type="transmembrane region" description="Helical" evidence="7">
    <location>
        <begin position="101"/>
        <end position="119"/>
    </location>
</feature>
<gene>
    <name evidence="9" type="ORF">CQA69_05635</name>
</gene>
<comment type="caution">
    <text evidence="9">The sequence shown here is derived from an EMBL/GenBank/DDBJ whole genome shotgun (WGS) entry which is preliminary data.</text>
</comment>
<name>A0A4U7BJU6_9BACT</name>
<dbReference type="InterPro" id="IPR050925">
    <property type="entry name" value="Rhomboid_protease_S54"/>
</dbReference>
<evidence type="ECO:0000256" key="2">
    <source>
        <dbReference type="ARBA" id="ARBA00009045"/>
    </source>
</evidence>
<keyword evidence="3 7" id="KW-0812">Transmembrane</keyword>
<dbReference type="EMBL" id="NXLZ01000008">
    <property type="protein sequence ID" value="TKX30711.1"/>
    <property type="molecule type" value="Genomic_DNA"/>
</dbReference>
<dbReference type="InterPro" id="IPR022764">
    <property type="entry name" value="Peptidase_S54_rhomboid_dom"/>
</dbReference>
<proteinExistence type="inferred from homology"/>
<dbReference type="PANTHER" id="PTHR43731:SF14">
    <property type="entry name" value="PRESENILIN-ASSOCIATED RHOMBOID-LIKE PROTEIN, MITOCHONDRIAL"/>
    <property type="match status" value="1"/>
</dbReference>
<dbReference type="GO" id="GO:0006508">
    <property type="term" value="P:proteolysis"/>
    <property type="evidence" value="ECO:0007669"/>
    <property type="project" value="UniProtKB-KW"/>
</dbReference>
<feature type="transmembrane region" description="Helical" evidence="7">
    <location>
        <begin position="73"/>
        <end position="95"/>
    </location>
</feature>
<evidence type="ECO:0000256" key="3">
    <source>
        <dbReference type="ARBA" id="ARBA00022692"/>
    </source>
</evidence>
<protein>
    <submittedName>
        <fullName evidence="9">Rhomboid family intramembrane serine protease</fullName>
    </submittedName>
</protein>
<evidence type="ECO:0000256" key="5">
    <source>
        <dbReference type="ARBA" id="ARBA00022989"/>
    </source>
</evidence>
<feature type="transmembrane region" description="Helical" evidence="7">
    <location>
        <begin position="126"/>
        <end position="142"/>
    </location>
</feature>
<dbReference type="Proteomes" id="UP000308838">
    <property type="component" value="Unassembled WGS sequence"/>
</dbReference>
<evidence type="ECO:0000256" key="1">
    <source>
        <dbReference type="ARBA" id="ARBA00004141"/>
    </source>
</evidence>
<dbReference type="PANTHER" id="PTHR43731">
    <property type="entry name" value="RHOMBOID PROTEASE"/>
    <property type="match status" value="1"/>
</dbReference>
<keyword evidence="4" id="KW-0378">Hydrolase</keyword>
<dbReference type="Gene3D" id="1.20.1540.10">
    <property type="entry name" value="Rhomboid-like"/>
    <property type="match status" value="1"/>
</dbReference>
<dbReference type="OrthoDB" id="9813074at2"/>
<dbReference type="InterPro" id="IPR035952">
    <property type="entry name" value="Rhomboid-like_sf"/>
</dbReference>
<evidence type="ECO:0000313" key="10">
    <source>
        <dbReference type="Proteomes" id="UP000308838"/>
    </source>
</evidence>
<evidence type="ECO:0000313" key="9">
    <source>
        <dbReference type="EMBL" id="TKX30711.1"/>
    </source>
</evidence>
<keyword evidence="9" id="KW-0645">Protease</keyword>
<evidence type="ECO:0000256" key="4">
    <source>
        <dbReference type="ARBA" id="ARBA00022801"/>
    </source>
</evidence>
<evidence type="ECO:0000259" key="8">
    <source>
        <dbReference type="Pfam" id="PF01694"/>
    </source>
</evidence>
<accession>A0A4U7BJU6</accession>
<evidence type="ECO:0000256" key="7">
    <source>
        <dbReference type="SAM" id="Phobius"/>
    </source>
</evidence>
<keyword evidence="5 7" id="KW-1133">Transmembrane helix</keyword>
<dbReference type="GO" id="GO:0004252">
    <property type="term" value="F:serine-type endopeptidase activity"/>
    <property type="evidence" value="ECO:0007669"/>
    <property type="project" value="InterPro"/>
</dbReference>
<comment type="similarity">
    <text evidence="2">Belongs to the peptidase S54 family.</text>
</comment>
<dbReference type="SUPFAM" id="SSF144091">
    <property type="entry name" value="Rhomboid-like"/>
    <property type="match status" value="1"/>
</dbReference>
<dbReference type="GO" id="GO:0016020">
    <property type="term" value="C:membrane"/>
    <property type="evidence" value="ECO:0007669"/>
    <property type="project" value="UniProtKB-SubCell"/>
</dbReference>
<dbReference type="RefSeq" id="WP_137620817.1">
    <property type="nucleotide sequence ID" value="NZ_NXLZ01000008.1"/>
</dbReference>
<keyword evidence="6 7" id="KW-0472">Membrane</keyword>
<keyword evidence="10" id="KW-1185">Reference proteome</keyword>
<feature type="transmembrane region" description="Helical" evidence="7">
    <location>
        <begin position="37"/>
        <end position="61"/>
    </location>
</feature>
<dbReference type="Pfam" id="PF01694">
    <property type="entry name" value="Rhomboid"/>
    <property type="match status" value="1"/>
</dbReference>
<feature type="domain" description="Peptidase S54 rhomboid" evidence="8">
    <location>
        <begin position="34"/>
        <end position="162"/>
    </location>
</feature>
<sequence>MVTLFLIFLNIAAYFIIPRSNYDLLGLNILFFQGDYWQILSSMFLHGGLTHLILNMIVLFQFGSVLEKYLGKLYFASVYCIGGLFCSLLSAVYIYFFDQNVNLIGASGAICVLMGYYAFLDKQSTLGIIVAILLMSFVPLFIGINVAWYGHIFGFICGFILMKTRSIKKIHS</sequence>